<reference evidence="2" key="1">
    <citation type="submission" date="2020-02" db="EMBL/GenBank/DDBJ databases">
        <authorList>
            <person name="Meier V. D."/>
        </authorList>
    </citation>
    <scope>NUCLEOTIDE SEQUENCE</scope>
    <source>
        <strain evidence="2">AVDCRST_MAG37</strain>
    </source>
</reference>
<organism evidence="2">
    <name type="scientific">uncultured Rubrobacteraceae bacterium</name>
    <dbReference type="NCBI Taxonomy" id="349277"/>
    <lineage>
        <taxon>Bacteria</taxon>
        <taxon>Bacillati</taxon>
        <taxon>Actinomycetota</taxon>
        <taxon>Rubrobacteria</taxon>
        <taxon>Rubrobacterales</taxon>
        <taxon>Rubrobacteraceae</taxon>
        <taxon>environmental samples</taxon>
    </lineage>
</organism>
<sequence>MAQLAREAKSLEDYEANRDRALGPILDGLESAENRDP</sequence>
<proteinExistence type="predicted"/>
<dbReference type="AlphaFoldDB" id="A0A6J4QRA9"/>
<dbReference type="EMBL" id="CADCVD010000098">
    <property type="protein sequence ID" value="CAA9448218.1"/>
    <property type="molecule type" value="Genomic_DNA"/>
</dbReference>
<protein>
    <submittedName>
        <fullName evidence="2">Uncharacterized protein</fullName>
    </submittedName>
</protein>
<evidence type="ECO:0000313" key="2">
    <source>
        <dbReference type="EMBL" id="CAA9448218.1"/>
    </source>
</evidence>
<name>A0A6J4QRA9_9ACTN</name>
<accession>A0A6J4QRA9</accession>
<feature type="compositionally biased region" description="Basic and acidic residues" evidence="1">
    <location>
        <begin position="1"/>
        <end position="21"/>
    </location>
</feature>
<evidence type="ECO:0000256" key="1">
    <source>
        <dbReference type="SAM" id="MobiDB-lite"/>
    </source>
</evidence>
<feature type="region of interest" description="Disordered" evidence="1">
    <location>
        <begin position="1"/>
        <end position="37"/>
    </location>
</feature>
<gene>
    <name evidence="2" type="ORF">AVDCRST_MAG37-2056</name>
</gene>